<organism evidence="1 2">
    <name type="scientific">Halomonas salifodinae</name>
    <dbReference type="NCBI Taxonomy" id="438745"/>
    <lineage>
        <taxon>Bacteria</taxon>
        <taxon>Pseudomonadati</taxon>
        <taxon>Pseudomonadota</taxon>
        <taxon>Gammaproteobacteria</taxon>
        <taxon>Oceanospirillales</taxon>
        <taxon>Halomonadaceae</taxon>
        <taxon>Halomonas</taxon>
    </lineage>
</organism>
<proteinExistence type="predicted"/>
<name>A0ABW2F4M3_9GAMM</name>
<dbReference type="EMBL" id="JBHSZP010000047">
    <property type="protein sequence ID" value="MFC7091857.1"/>
    <property type="molecule type" value="Genomic_DNA"/>
</dbReference>
<gene>
    <name evidence="1" type="ORF">ACFQH5_20130</name>
</gene>
<protein>
    <submittedName>
        <fullName evidence="1">Lar family restriction alleviation protein</fullName>
    </submittedName>
</protein>
<dbReference type="NCBIfam" id="TIGR03655">
    <property type="entry name" value="anti_R_Lar"/>
    <property type="match status" value="1"/>
</dbReference>
<reference evidence="2" key="1">
    <citation type="journal article" date="2019" name="Int. J. Syst. Evol. Microbiol.">
        <title>The Global Catalogue of Microorganisms (GCM) 10K type strain sequencing project: providing services to taxonomists for standard genome sequencing and annotation.</title>
        <authorList>
            <consortium name="The Broad Institute Genomics Platform"/>
            <consortium name="The Broad Institute Genome Sequencing Center for Infectious Disease"/>
            <person name="Wu L."/>
            <person name="Ma J."/>
        </authorList>
    </citation>
    <scope>NUCLEOTIDE SEQUENCE [LARGE SCALE GENOMIC DNA]</scope>
    <source>
        <strain evidence="2">CGMCC 1.13666</strain>
    </source>
</reference>
<accession>A0ABW2F4M3</accession>
<dbReference type="RefSeq" id="WP_346063555.1">
    <property type="nucleotide sequence ID" value="NZ_BAAADR010000018.1"/>
</dbReference>
<evidence type="ECO:0000313" key="2">
    <source>
        <dbReference type="Proteomes" id="UP001596411"/>
    </source>
</evidence>
<evidence type="ECO:0000313" key="1">
    <source>
        <dbReference type="EMBL" id="MFC7091857.1"/>
    </source>
</evidence>
<keyword evidence="2" id="KW-1185">Reference proteome</keyword>
<sequence>MGEPVRDLKSCPFCGTNAPMPELDEQQGFKWGAIVCGCCGAKGPEVRTRYVMDVEFVADASKAWNERMMGG</sequence>
<comment type="caution">
    <text evidence="1">The sequence shown here is derived from an EMBL/GenBank/DDBJ whole genome shotgun (WGS) entry which is preliminary data.</text>
</comment>
<dbReference type="InterPro" id="IPR019908">
    <property type="entry name" value="Toxin_RalR"/>
</dbReference>
<dbReference type="Proteomes" id="UP001596411">
    <property type="component" value="Unassembled WGS sequence"/>
</dbReference>